<reference evidence="3 4" key="1">
    <citation type="journal article" date="2013" name="Environ. Microbiol.">
        <title>Genome analysis of Chitinivibrio alkaliphilus gen. nov., sp. nov., a novel extremely haloalkaliphilic anaerobic chitinolytic bacterium from the candidate phylum Termite Group 3.</title>
        <authorList>
            <person name="Sorokin D.Y."/>
            <person name="Gumerov V.M."/>
            <person name="Rakitin A.L."/>
            <person name="Beletsky A.V."/>
            <person name="Damste J.S."/>
            <person name="Muyzer G."/>
            <person name="Mardanov A.V."/>
            <person name="Ravin N.V."/>
        </authorList>
    </citation>
    <scope>NUCLEOTIDE SEQUENCE [LARGE SCALE GENOMIC DNA]</scope>
    <source>
        <strain evidence="3 4">ACht1</strain>
    </source>
</reference>
<dbReference type="RefSeq" id="WP_022637686.1">
    <property type="nucleotide sequence ID" value="NZ_ASJR01000030.1"/>
</dbReference>
<dbReference type="PATRIC" id="fig|1313304.3.peg.2218"/>
<proteinExistence type="predicted"/>
<dbReference type="PANTHER" id="PTHR17571:SF34">
    <property type="entry name" value="ACROSOMAL PROTEIN SP-10"/>
    <property type="match status" value="1"/>
</dbReference>
<accession>U7D6Z3</accession>
<evidence type="ECO:0000256" key="1">
    <source>
        <dbReference type="SAM" id="MobiDB-lite"/>
    </source>
</evidence>
<comment type="caution">
    <text evidence="3">The sequence shown here is derived from an EMBL/GenBank/DDBJ whole genome shotgun (WGS) entry which is preliminary data.</text>
</comment>
<dbReference type="InterPro" id="IPR052671">
    <property type="entry name" value="Acrosomal_SP-10-like"/>
</dbReference>
<protein>
    <submittedName>
        <fullName evidence="3">Uncharacterized protein</fullName>
    </submittedName>
</protein>
<feature type="signal peptide" evidence="2">
    <location>
        <begin position="1"/>
        <end position="22"/>
    </location>
</feature>
<dbReference type="Proteomes" id="UP000017148">
    <property type="component" value="Unassembled WGS sequence"/>
</dbReference>
<keyword evidence="4" id="KW-1185">Reference proteome</keyword>
<evidence type="ECO:0000256" key="2">
    <source>
        <dbReference type="SAM" id="SignalP"/>
    </source>
</evidence>
<evidence type="ECO:0000313" key="4">
    <source>
        <dbReference type="Proteomes" id="UP000017148"/>
    </source>
</evidence>
<keyword evidence="2" id="KW-0732">Signal</keyword>
<evidence type="ECO:0000313" key="3">
    <source>
        <dbReference type="EMBL" id="ERP30837.1"/>
    </source>
</evidence>
<name>U7D6Z3_9BACT</name>
<dbReference type="EMBL" id="ASJR01000030">
    <property type="protein sequence ID" value="ERP30837.1"/>
    <property type="molecule type" value="Genomic_DNA"/>
</dbReference>
<feature type="chain" id="PRO_5004682234" evidence="2">
    <location>
        <begin position="23"/>
        <end position="336"/>
    </location>
</feature>
<gene>
    <name evidence="3" type="ORF">CALK_2327</name>
</gene>
<dbReference type="PANTHER" id="PTHR17571">
    <property type="entry name" value="URINARY PROTEIN RUP /ACROSOMAL PROTEIN SP-10"/>
    <property type="match status" value="1"/>
</dbReference>
<dbReference type="AlphaFoldDB" id="U7D6Z3"/>
<dbReference type="STRING" id="1313304.CALK_2327"/>
<feature type="region of interest" description="Disordered" evidence="1">
    <location>
        <begin position="262"/>
        <end position="336"/>
    </location>
</feature>
<organism evidence="3 4">
    <name type="scientific">Chitinivibrio alkaliphilus ACht1</name>
    <dbReference type="NCBI Taxonomy" id="1313304"/>
    <lineage>
        <taxon>Bacteria</taxon>
        <taxon>Pseudomonadati</taxon>
        <taxon>Fibrobacterota</taxon>
        <taxon>Chitinivibrionia</taxon>
        <taxon>Chitinivibrionales</taxon>
        <taxon>Chitinivibrionaceae</taxon>
        <taxon>Chitinivibrio</taxon>
    </lineage>
</organism>
<dbReference type="eggNOG" id="COG2373">
    <property type="taxonomic scope" value="Bacteria"/>
</dbReference>
<sequence length="336" mass="38169">MTQIQTKFIWFMILVLSGGAVGASSETLSEFYTPDGVMRKAEFVQMKNDTIEVFIHGYDNTQYQRFFPKELFTLVLIEGEPPLDLSLNTYPSQDSVPSKEVIEVISETPDTTTEIQKDTTETPLSHFYMNDGVMRQAKFLQMDDDSLMLKVQRTNGSEDIRTIPKSAFNKVLLHGRIPLDLSLESFSASQIADIDTVDIDTVDIDTVDIDTVDIDTVDIDTVDIDTEDIDTEDIDTEDIDTEDIDTEDIDTEDIDTEDIDTEDVETEDVETEDVETEDIETEEVDTEEVDTEEVDTEEVDTEEVDTEEVDTEEVETEEVETEEVETEEVETEEISF</sequence>